<dbReference type="GO" id="GO:0006808">
    <property type="term" value="P:regulation of nitrogen utilization"/>
    <property type="evidence" value="ECO:0007669"/>
    <property type="project" value="InterPro"/>
</dbReference>
<dbReference type="EMBL" id="SOAN01000001">
    <property type="protein sequence ID" value="TDS87613.1"/>
    <property type="molecule type" value="Genomic_DNA"/>
</dbReference>
<protein>
    <recommendedName>
        <fullName evidence="3">Nitrogen regulatory protein P-II family</fullName>
    </recommendedName>
</protein>
<dbReference type="AlphaFoldDB" id="A0A4R7G7M0"/>
<name>A0A4R7G7M0_9MICC</name>
<dbReference type="GO" id="GO:0030234">
    <property type="term" value="F:enzyme regulator activity"/>
    <property type="evidence" value="ECO:0007669"/>
    <property type="project" value="InterPro"/>
</dbReference>
<evidence type="ECO:0000313" key="2">
    <source>
        <dbReference type="Proteomes" id="UP000294506"/>
    </source>
</evidence>
<dbReference type="InterPro" id="IPR015867">
    <property type="entry name" value="N-reg_PII/ATP_PRibTrfase_C"/>
</dbReference>
<dbReference type="SUPFAM" id="SSF54913">
    <property type="entry name" value="GlnB-like"/>
    <property type="match status" value="1"/>
</dbReference>
<organism evidence="1 2">
    <name type="scientific">Nesterenkonia aurantiaca</name>
    <dbReference type="NCBI Taxonomy" id="1436010"/>
    <lineage>
        <taxon>Bacteria</taxon>
        <taxon>Bacillati</taxon>
        <taxon>Actinomycetota</taxon>
        <taxon>Actinomycetes</taxon>
        <taxon>Micrococcales</taxon>
        <taxon>Micrococcaceae</taxon>
        <taxon>Nesterenkonia</taxon>
    </lineage>
</organism>
<dbReference type="Pfam" id="PF00543">
    <property type="entry name" value="P-II"/>
    <property type="match status" value="1"/>
</dbReference>
<evidence type="ECO:0000313" key="1">
    <source>
        <dbReference type="EMBL" id="TDS87613.1"/>
    </source>
</evidence>
<sequence>MSHRVVFVVIPDDQEERAISLVEDAGATGVTALSARGVGAHPHKTFFGVRFTGAQSVLMMVVPEEKVQPITDSLHEVLFKRGESHGICFSVPVDQVSMPVSDHGP</sequence>
<dbReference type="InterPro" id="IPR002187">
    <property type="entry name" value="N-reg_PII"/>
</dbReference>
<keyword evidence="2" id="KW-1185">Reference proteome</keyword>
<dbReference type="Proteomes" id="UP000294506">
    <property type="component" value="Unassembled WGS sequence"/>
</dbReference>
<comment type="caution">
    <text evidence="1">The sequence shown here is derived from an EMBL/GenBank/DDBJ whole genome shotgun (WGS) entry which is preliminary data.</text>
</comment>
<dbReference type="Gene3D" id="3.30.70.120">
    <property type="match status" value="1"/>
</dbReference>
<dbReference type="InterPro" id="IPR011322">
    <property type="entry name" value="N-reg_PII-like_a/b"/>
</dbReference>
<gene>
    <name evidence="1" type="ORF">EV640_101400</name>
</gene>
<proteinExistence type="predicted"/>
<accession>A0A4R7G7M0</accession>
<evidence type="ECO:0008006" key="3">
    <source>
        <dbReference type="Google" id="ProtNLM"/>
    </source>
</evidence>
<reference evidence="1 2" key="1">
    <citation type="submission" date="2019-03" db="EMBL/GenBank/DDBJ databases">
        <title>Genomic Encyclopedia of Type Strains, Phase III (KMG-III): the genomes of soil and plant-associated and newly described type strains.</title>
        <authorList>
            <person name="Whitman W."/>
        </authorList>
    </citation>
    <scope>NUCLEOTIDE SEQUENCE [LARGE SCALE GENOMIC DNA]</scope>
    <source>
        <strain evidence="1 2">DSM 27373</strain>
    </source>
</reference>